<protein>
    <submittedName>
        <fullName evidence="5">Putative damage-inducible protein DinB</fullName>
    </submittedName>
</protein>
<feature type="binding site" evidence="3">
    <location>
        <position position="141"/>
    </location>
    <ligand>
        <name>a divalent metal cation</name>
        <dbReference type="ChEBI" id="CHEBI:60240"/>
    </ligand>
</feature>
<dbReference type="RefSeq" id="WP_116061559.1">
    <property type="nucleotide sequence ID" value="NZ_QRDZ01000011.1"/>
</dbReference>
<dbReference type="InterPro" id="IPR034660">
    <property type="entry name" value="DinB/YfiT-like"/>
</dbReference>
<dbReference type="GO" id="GO:0046872">
    <property type="term" value="F:metal ion binding"/>
    <property type="evidence" value="ECO:0007669"/>
    <property type="project" value="UniProtKB-KW"/>
</dbReference>
<dbReference type="Gene3D" id="1.20.120.450">
    <property type="entry name" value="dinb family like domain"/>
    <property type="match status" value="1"/>
</dbReference>
<evidence type="ECO:0000313" key="6">
    <source>
        <dbReference type="Proteomes" id="UP000256977"/>
    </source>
</evidence>
<name>A0A3D9JRV5_9BACL</name>
<sequence>MNELKEMKQLLFEELELIVGTTVKLLGKIKAEHWEHRPAANMRSLLELAQHLAGVPSVDLLILKENAEEAIRELEARIEADGENADKLAGWMTSGMAELKDYMEGLSDEDFLHRKTKPFYLEHGSSQAKWLIEIVTHAQHHRAQMFNYMKALGYEISMFDLYSA</sequence>
<evidence type="ECO:0000256" key="1">
    <source>
        <dbReference type="ARBA" id="ARBA00008635"/>
    </source>
</evidence>
<evidence type="ECO:0000256" key="3">
    <source>
        <dbReference type="PIRSR" id="PIRSR607837-1"/>
    </source>
</evidence>
<dbReference type="AlphaFoldDB" id="A0A3D9JRV5"/>
<keyword evidence="4" id="KW-0175">Coiled coil</keyword>
<accession>A0A3D9JRV5</accession>
<feature type="binding site" evidence="3">
    <location>
        <position position="51"/>
    </location>
    <ligand>
        <name>a divalent metal cation</name>
        <dbReference type="ChEBI" id="CHEBI:60240"/>
    </ligand>
</feature>
<reference evidence="5 6" key="1">
    <citation type="submission" date="2018-07" db="EMBL/GenBank/DDBJ databases">
        <title>Genomic Encyclopedia of Type Strains, Phase III (KMG-III): the genomes of soil and plant-associated and newly described type strains.</title>
        <authorList>
            <person name="Whitman W."/>
        </authorList>
    </citation>
    <scope>NUCLEOTIDE SEQUENCE [LARGE SCALE GENOMIC DNA]</scope>
    <source>
        <strain evidence="5 6">CECT 7287</strain>
    </source>
</reference>
<dbReference type="SUPFAM" id="SSF109854">
    <property type="entry name" value="DinB/YfiT-like putative metalloenzymes"/>
    <property type="match status" value="1"/>
</dbReference>
<gene>
    <name evidence="5" type="ORF">DFP98_111148</name>
</gene>
<dbReference type="InterPro" id="IPR007837">
    <property type="entry name" value="DinB"/>
</dbReference>
<feature type="binding site" evidence="3">
    <location>
        <position position="137"/>
    </location>
    <ligand>
        <name>a divalent metal cation</name>
        <dbReference type="ChEBI" id="CHEBI:60240"/>
    </ligand>
</feature>
<dbReference type="EMBL" id="QRDZ01000011">
    <property type="protein sequence ID" value="RED76764.1"/>
    <property type="molecule type" value="Genomic_DNA"/>
</dbReference>
<evidence type="ECO:0000256" key="4">
    <source>
        <dbReference type="SAM" id="Coils"/>
    </source>
</evidence>
<feature type="coiled-coil region" evidence="4">
    <location>
        <begin position="57"/>
        <end position="84"/>
    </location>
</feature>
<keyword evidence="2 3" id="KW-0479">Metal-binding</keyword>
<comment type="similarity">
    <text evidence="1">Belongs to the DinB family.</text>
</comment>
<dbReference type="Pfam" id="PF05163">
    <property type="entry name" value="DinB"/>
    <property type="match status" value="1"/>
</dbReference>
<dbReference type="Proteomes" id="UP000256977">
    <property type="component" value="Unassembled WGS sequence"/>
</dbReference>
<comment type="caution">
    <text evidence="5">The sequence shown here is derived from an EMBL/GenBank/DDBJ whole genome shotgun (WGS) entry which is preliminary data.</text>
</comment>
<organism evidence="5 6">
    <name type="scientific">Cohnella phaseoli</name>
    <dbReference type="NCBI Taxonomy" id="456490"/>
    <lineage>
        <taxon>Bacteria</taxon>
        <taxon>Bacillati</taxon>
        <taxon>Bacillota</taxon>
        <taxon>Bacilli</taxon>
        <taxon>Bacillales</taxon>
        <taxon>Paenibacillaceae</taxon>
        <taxon>Cohnella</taxon>
    </lineage>
</organism>
<proteinExistence type="inferred from homology"/>
<evidence type="ECO:0000256" key="2">
    <source>
        <dbReference type="ARBA" id="ARBA00022723"/>
    </source>
</evidence>
<evidence type="ECO:0000313" key="5">
    <source>
        <dbReference type="EMBL" id="RED76764.1"/>
    </source>
</evidence>
<keyword evidence="6" id="KW-1185">Reference proteome</keyword>
<dbReference type="OrthoDB" id="2427314at2"/>